<evidence type="ECO:0000313" key="2">
    <source>
        <dbReference type="EMBL" id="MFC4297087.1"/>
    </source>
</evidence>
<reference evidence="3" key="1">
    <citation type="journal article" date="2019" name="Int. J. Syst. Evol. Microbiol.">
        <title>The Global Catalogue of Microorganisms (GCM) 10K type strain sequencing project: providing services to taxonomists for standard genome sequencing and annotation.</title>
        <authorList>
            <consortium name="The Broad Institute Genomics Platform"/>
            <consortium name="The Broad Institute Genome Sequencing Center for Infectious Disease"/>
            <person name="Wu L."/>
            <person name="Ma J."/>
        </authorList>
    </citation>
    <scope>NUCLEOTIDE SEQUENCE [LARGE SCALE GENOMIC DNA]</scope>
    <source>
        <strain evidence="3">CGMCC 1.19029</strain>
    </source>
</reference>
<sequence>MKICFSRKGFDSQYGRIASPILPDGRLVPLPIPAAHDDLTMKDIKLTSVDIDVDGLLHDLSGGRLSMETHIHLDPDLSRASDQRLPGWRPALGQTGAAHGHLARQKFGAGDVFLFFGWFRKVERVGGRWRYAASAPNLHVMFGWLEVAEVLPIVTQREDCLRRHPWIAAHPHVAKPDHYDSDLNNLYVAGTASRYVNRASFGAGQFPYFKDALRLTAAGGSRTLWRLPGWFLPDSTRPPLSYHPAGSRWGHDDQGVLLRSAAKGQEFVLDADHYPEAEPWLRNLLEEAI</sequence>
<evidence type="ECO:0000259" key="1">
    <source>
        <dbReference type="Pfam" id="PF18754"/>
    </source>
</evidence>
<proteinExistence type="predicted"/>
<dbReference type="InterPro" id="IPR041135">
    <property type="entry name" value="Nmad3"/>
</dbReference>
<gene>
    <name evidence="2" type="ORF">ACFO0J_03405</name>
</gene>
<dbReference type="Proteomes" id="UP001595756">
    <property type="component" value="Unassembled WGS sequence"/>
</dbReference>
<feature type="domain" description="Nucleotide modification associated" evidence="1">
    <location>
        <begin position="2"/>
        <end position="270"/>
    </location>
</feature>
<protein>
    <recommendedName>
        <fullName evidence="1">Nucleotide modification associated domain-containing protein</fullName>
    </recommendedName>
</protein>
<keyword evidence="3" id="KW-1185">Reference proteome</keyword>
<dbReference type="EMBL" id="JBHSDY010000002">
    <property type="protein sequence ID" value="MFC4297087.1"/>
    <property type="molecule type" value="Genomic_DNA"/>
</dbReference>
<dbReference type="Pfam" id="PF18754">
    <property type="entry name" value="Nmad3"/>
    <property type="match status" value="1"/>
</dbReference>
<dbReference type="RefSeq" id="WP_376811649.1">
    <property type="nucleotide sequence ID" value="NZ_JBHSDY010000002.1"/>
</dbReference>
<evidence type="ECO:0000313" key="3">
    <source>
        <dbReference type="Proteomes" id="UP001595756"/>
    </source>
</evidence>
<comment type="caution">
    <text evidence="2">The sequence shown here is derived from an EMBL/GenBank/DDBJ whole genome shotgun (WGS) entry which is preliminary data.</text>
</comment>
<accession>A0ABV8RV15</accession>
<organism evidence="2 3">
    <name type="scientific">Castellaniella hirudinis</name>
    <dbReference type="NCBI Taxonomy" id="1144617"/>
    <lineage>
        <taxon>Bacteria</taxon>
        <taxon>Pseudomonadati</taxon>
        <taxon>Pseudomonadota</taxon>
        <taxon>Betaproteobacteria</taxon>
        <taxon>Burkholderiales</taxon>
        <taxon>Alcaligenaceae</taxon>
        <taxon>Castellaniella</taxon>
    </lineage>
</organism>
<name>A0ABV8RV15_9BURK</name>